<dbReference type="InterPro" id="IPR051783">
    <property type="entry name" value="NAD(P)-dependent_oxidoreduct"/>
</dbReference>
<evidence type="ECO:0000313" key="2">
    <source>
        <dbReference type="EMBL" id="OAN36110.1"/>
    </source>
</evidence>
<dbReference type="SUPFAM" id="SSF51735">
    <property type="entry name" value="NAD(P)-binding Rossmann-fold domains"/>
    <property type="match status" value="1"/>
</dbReference>
<dbReference type="InterPro" id="IPR002347">
    <property type="entry name" value="SDR_fam"/>
</dbReference>
<dbReference type="GO" id="GO:0005737">
    <property type="term" value="C:cytoplasm"/>
    <property type="evidence" value="ECO:0007669"/>
    <property type="project" value="TreeGrafter"/>
</dbReference>
<dbReference type="OrthoDB" id="3338687at2"/>
<organism evidence="2 3">
    <name type="scientific">Mycolicibacterium iranicum</name>
    <name type="common">Mycobacterium iranicum</name>
    <dbReference type="NCBI Taxonomy" id="912594"/>
    <lineage>
        <taxon>Bacteria</taxon>
        <taxon>Bacillati</taxon>
        <taxon>Actinomycetota</taxon>
        <taxon>Actinomycetes</taxon>
        <taxon>Mycobacteriales</taxon>
        <taxon>Mycobacteriaceae</taxon>
        <taxon>Mycolicibacterium</taxon>
    </lineage>
</organism>
<comment type="caution">
    <text evidence="2">The sequence shown here is derived from an EMBL/GenBank/DDBJ whole genome shotgun (WGS) entry which is preliminary data.</text>
</comment>
<accession>A0A178LR02</accession>
<dbReference type="AlphaFoldDB" id="A0A178LR02"/>
<dbReference type="RefSeq" id="WP_064283458.1">
    <property type="nucleotide sequence ID" value="NZ_LWCS01000037.1"/>
</dbReference>
<dbReference type="Pfam" id="PF01370">
    <property type="entry name" value="Epimerase"/>
    <property type="match status" value="1"/>
</dbReference>
<dbReference type="PANTHER" id="PTHR48079:SF6">
    <property type="entry name" value="NAD(P)-BINDING DOMAIN-CONTAINING PROTEIN-RELATED"/>
    <property type="match status" value="1"/>
</dbReference>
<dbReference type="GO" id="GO:0004029">
    <property type="term" value="F:aldehyde dehydrogenase (NAD+) activity"/>
    <property type="evidence" value="ECO:0007669"/>
    <property type="project" value="TreeGrafter"/>
</dbReference>
<dbReference type="InterPro" id="IPR001509">
    <property type="entry name" value="Epimerase_deHydtase"/>
</dbReference>
<name>A0A178LR02_MYCIR</name>
<dbReference type="PRINTS" id="PR00081">
    <property type="entry name" value="GDHRDH"/>
</dbReference>
<evidence type="ECO:0000259" key="1">
    <source>
        <dbReference type="Pfam" id="PF01370"/>
    </source>
</evidence>
<protein>
    <submittedName>
        <fullName evidence="2">Epimerase</fullName>
    </submittedName>
</protein>
<feature type="domain" description="NAD-dependent epimerase/dehydratase" evidence="1">
    <location>
        <begin position="3"/>
        <end position="240"/>
    </location>
</feature>
<dbReference type="Proteomes" id="UP000078396">
    <property type="component" value="Unassembled WGS sequence"/>
</dbReference>
<gene>
    <name evidence="2" type="ORF">A4X20_25745</name>
</gene>
<proteinExistence type="predicted"/>
<dbReference type="PANTHER" id="PTHR48079">
    <property type="entry name" value="PROTEIN YEEZ"/>
    <property type="match status" value="1"/>
</dbReference>
<dbReference type="EMBL" id="LWCS01000037">
    <property type="protein sequence ID" value="OAN36110.1"/>
    <property type="molecule type" value="Genomic_DNA"/>
</dbReference>
<dbReference type="Gene3D" id="3.40.50.720">
    <property type="entry name" value="NAD(P)-binding Rossmann-like Domain"/>
    <property type="match status" value="1"/>
</dbReference>
<reference evidence="2 3" key="1">
    <citation type="submission" date="2016-04" db="EMBL/GenBank/DDBJ databases">
        <title>Draft Genome Sequences of Staphylococcus capitis Strain H36, S. capitis Strain H65, S. cohnii Strain H62, S. hominis Strain H69, Mycobacterium iranicum Strain H39, Plantibacter sp. Strain H53, Pseudomonas oryzihabitans Strain H72, and Microbacterium sp. Strain H83, isolated from residential settings.</title>
        <authorList>
            <person name="Lymperopoulou D."/>
            <person name="Adams R.I."/>
            <person name="Lindow S."/>
            <person name="Coil D.A."/>
            <person name="Jospin G."/>
            <person name="Eisen J.A."/>
        </authorList>
    </citation>
    <scope>NUCLEOTIDE SEQUENCE [LARGE SCALE GENOMIC DNA]</scope>
    <source>
        <strain evidence="2 3">H39</strain>
    </source>
</reference>
<evidence type="ECO:0000313" key="3">
    <source>
        <dbReference type="Proteomes" id="UP000078396"/>
    </source>
</evidence>
<sequence>MRIVITGASGNVGTALLRRLTDSGADHDLVGVVRRPPQPAGVYRSVDWHALDLAKPEAPQQLPGIFDGADAVVHLAWGFQPTRNTGYLHKTGVGGTMAVLDAAHAAEVGQLVHMSSVGAYAQGRYGERVYESWSTTGIASSPYSRDKSEAETLLDVYEQKHGGDGVTIARMRPGFIVQRVAASGLMRYALPGYVPMLAVPLVPLLPLDRRLCIPLIHADDVADAIARAVERRSGGAFNLAAEPPLTRDDIAKVMRARAIHVPSGLLGSLVDLSWRARLQPIDRGWLDLAFSVPLLDCSRARQLLDWRPTWSSVDALADVIDGVAQEAHTESPPLRRRSMLEQLRRDVTEGLLTTRQLP</sequence>
<dbReference type="InterPro" id="IPR036291">
    <property type="entry name" value="NAD(P)-bd_dom_sf"/>
</dbReference>